<dbReference type="RefSeq" id="WP_289510582.1">
    <property type="nucleotide sequence ID" value="NZ_JAUDEA010000002.1"/>
</dbReference>
<comment type="caution">
    <text evidence="1">The sequence shown here is derived from an EMBL/GenBank/DDBJ whole genome shotgun (WGS) entry which is preliminary data.</text>
</comment>
<sequence>MLLGVFEFEIVKDDSGYVAIPYDLGGATQGDSMDELCHMVVDWLKMTLEDYDMKGLSLPTATFGNAPRYGGFNMVFAVQAGRETVEKITATEAARLLGISRARITQLLGASLLEGYREGRNTYVTMASVKARLRDRGNRDEMSQVEVPAAAE</sequence>
<evidence type="ECO:0000313" key="2">
    <source>
        <dbReference type="Proteomes" id="UP001529256"/>
    </source>
</evidence>
<gene>
    <name evidence="1" type="ORF">QUW25_02100</name>
</gene>
<keyword evidence="2" id="KW-1185">Reference proteome</keyword>
<name>A0ABT7V1J4_9ACTN</name>
<reference evidence="1 2" key="3">
    <citation type="submission" date="2023-06" db="EMBL/GenBank/DDBJ databases">
        <authorList>
            <person name="Zeman M."/>
            <person name="Kubasova T."/>
            <person name="Jahodarova E."/>
            <person name="Nykrynova M."/>
            <person name="Rychlik I."/>
        </authorList>
    </citation>
    <scope>NUCLEOTIDE SEQUENCE [LARGE SCALE GENOMIC DNA]</scope>
    <source>
        <strain evidence="1 2">153_Feed</strain>
    </source>
</reference>
<reference evidence="1 2" key="2">
    <citation type="submission" date="2023-06" db="EMBL/GenBank/DDBJ databases">
        <title>Identification and characterization of horizontal gene transfer across gut microbiota members of farm animals based on homology search.</title>
        <authorList>
            <person name="Schwarzerova J."/>
            <person name="Nykrynova M."/>
            <person name="Jureckova K."/>
            <person name="Cejkova D."/>
            <person name="Rychlik I."/>
        </authorList>
    </citation>
    <scope>NUCLEOTIDE SEQUENCE [LARGE SCALE GENOMIC DNA]</scope>
    <source>
        <strain evidence="1 2">153_Feed</strain>
    </source>
</reference>
<organism evidence="1 2">
    <name type="scientific">Thermophilibacter provencensis</name>
    <dbReference type="NCBI Taxonomy" id="1852386"/>
    <lineage>
        <taxon>Bacteria</taxon>
        <taxon>Bacillati</taxon>
        <taxon>Actinomycetota</taxon>
        <taxon>Coriobacteriia</taxon>
        <taxon>Coriobacteriales</taxon>
        <taxon>Atopobiaceae</taxon>
        <taxon>Thermophilibacter</taxon>
    </lineage>
</organism>
<dbReference type="Gene3D" id="3.30.160.250">
    <property type="match status" value="1"/>
</dbReference>
<dbReference type="EMBL" id="JAUDEA010000002">
    <property type="protein sequence ID" value="MDM8270484.1"/>
    <property type="molecule type" value="Genomic_DNA"/>
</dbReference>
<proteinExistence type="predicted"/>
<accession>A0ABT7V1J4</accession>
<dbReference type="InterPro" id="IPR035069">
    <property type="entry name" value="TTHA1013/TTHA0281-like"/>
</dbReference>
<evidence type="ECO:0000313" key="1">
    <source>
        <dbReference type="EMBL" id="MDM8270484.1"/>
    </source>
</evidence>
<dbReference type="Proteomes" id="UP001529256">
    <property type="component" value="Unassembled WGS sequence"/>
</dbReference>
<protein>
    <submittedName>
        <fullName evidence="1">Helix-turn-helix domain-containing protein</fullName>
    </submittedName>
</protein>
<dbReference type="SUPFAM" id="SSF143100">
    <property type="entry name" value="TTHA1013/TTHA0281-like"/>
    <property type="match status" value="1"/>
</dbReference>
<reference evidence="2" key="1">
    <citation type="submission" date="2023-06" db="EMBL/GenBank/DDBJ databases">
        <title>Identification and characterization of horizontal gene transfer across gut microbiota members of farm animals based on homology search.</title>
        <authorList>
            <person name="Zeman M."/>
            <person name="Kubasova T."/>
            <person name="Jahodarova E."/>
            <person name="Nykrynova M."/>
            <person name="Rychlik I."/>
        </authorList>
    </citation>
    <scope>NUCLEOTIDE SEQUENCE [LARGE SCALE GENOMIC DNA]</scope>
    <source>
        <strain evidence="2">153_Feed</strain>
    </source>
</reference>